<dbReference type="EnsemblMetazoa" id="XM_030985651">
    <property type="protein sequence ID" value="XP_030841511"/>
    <property type="gene ID" value="LOC105446303"/>
</dbReference>
<keyword evidence="3" id="KW-1185">Reference proteome</keyword>
<evidence type="ECO:0000256" key="1">
    <source>
        <dbReference type="SAM" id="SignalP"/>
    </source>
</evidence>
<accession>A0A7M7NWB5</accession>
<dbReference type="OrthoDB" id="10114207at2759"/>
<reference evidence="3" key="1">
    <citation type="submission" date="2015-02" db="EMBL/GenBank/DDBJ databases">
        <title>Genome sequencing for Strongylocentrotus purpuratus.</title>
        <authorList>
            <person name="Murali S."/>
            <person name="Liu Y."/>
            <person name="Vee V."/>
            <person name="English A."/>
            <person name="Wang M."/>
            <person name="Skinner E."/>
            <person name="Han Y."/>
            <person name="Muzny D.M."/>
            <person name="Worley K.C."/>
            <person name="Gibbs R.A."/>
        </authorList>
    </citation>
    <scope>NUCLEOTIDE SEQUENCE</scope>
</reference>
<proteinExistence type="predicted"/>
<feature type="signal peptide" evidence="1">
    <location>
        <begin position="1"/>
        <end position="29"/>
    </location>
</feature>
<dbReference type="KEGG" id="spu:105446301"/>
<dbReference type="EnsemblMetazoa" id="XM_030972874">
    <property type="protein sequence ID" value="XP_030828734"/>
    <property type="gene ID" value="LOC105446301"/>
</dbReference>
<evidence type="ECO:0000313" key="2">
    <source>
        <dbReference type="EnsemblMetazoa" id="XP_030841511"/>
    </source>
</evidence>
<organism evidence="2 3">
    <name type="scientific">Strongylocentrotus purpuratus</name>
    <name type="common">Purple sea urchin</name>
    <dbReference type="NCBI Taxonomy" id="7668"/>
    <lineage>
        <taxon>Eukaryota</taxon>
        <taxon>Metazoa</taxon>
        <taxon>Echinodermata</taxon>
        <taxon>Eleutherozoa</taxon>
        <taxon>Echinozoa</taxon>
        <taxon>Echinoidea</taxon>
        <taxon>Euechinoidea</taxon>
        <taxon>Echinacea</taxon>
        <taxon>Camarodonta</taxon>
        <taxon>Echinidea</taxon>
        <taxon>Strongylocentrotidae</taxon>
        <taxon>Strongylocentrotus</taxon>
    </lineage>
</organism>
<protein>
    <submittedName>
        <fullName evidence="2">Uncharacterized protein</fullName>
    </submittedName>
</protein>
<sequence>MARKMASMSCQFYLTVVFLLVLIAVQCTCNLLDDMEMARYNQEYKRSRVGCKGCTNMSCVRTCTMGRKRSFSLEPEDHETVSKDEYTPRISSQTCLLDSVFESLSEEGRDRVMKALLESE</sequence>
<dbReference type="GeneID" id="105446303"/>
<reference evidence="2" key="2">
    <citation type="submission" date="2021-01" db="UniProtKB">
        <authorList>
            <consortium name="EnsemblMetazoa"/>
        </authorList>
    </citation>
    <scope>IDENTIFICATION</scope>
</reference>
<dbReference type="KEGG" id="spu:105446303"/>
<keyword evidence="1" id="KW-0732">Signal</keyword>
<dbReference type="GeneID" id="105446301"/>
<dbReference type="AlphaFoldDB" id="A0A7M7NWB5"/>
<dbReference type="OMA" id="CIRTCAL"/>
<name>A0A7M7NWB5_STRPU</name>
<dbReference type="RefSeq" id="XP_030828734.1">
    <property type="nucleotide sequence ID" value="XM_030972874.1"/>
</dbReference>
<feature type="chain" id="PRO_5033597282" evidence="1">
    <location>
        <begin position="30"/>
        <end position="120"/>
    </location>
</feature>
<dbReference type="RefSeq" id="XP_030841511.1">
    <property type="nucleotide sequence ID" value="XM_030985651.1"/>
</dbReference>
<dbReference type="Proteomes" id="UP000007110">
    <property type="component" value="Unassembled WGS sequence"/>
</dbReference>
<dbReference type="InParanoid" id="A0A7M7NWB5"/>
<evidence type="ECO:0000313" key="3">
    <source>
        <dbReference type="Proteomes" id="UP000007110"/>
    </source>
</evidence>